<comment type="similarity">
    <text evidence="7">Belongs to the IspG family.</text>
</comment>
<dbReference type="NCBIfam" id="TIGR00612">
    <property type="entry name" value="ispG_gcpE"/>
    <property type="match status" value="1"/>
</dbReference>
<evidence type="ECO:0000256" key="6">
    <source>
        <dbReference type="ARBA" id="ARBA00023229"/>
    </source>
</evidence>
<feature type="domain" description="IspG C-terminal" evidence="9">
    <location>
        <begin position="261"/>
        <end position="349"/>
    </location>
</feature>
<dbReference type="FunFam" id="3.20.20.20:FF:000001">
    <property type="entry name" value="4-hydroxy-3-methylbut-2-en-1-yl diphosphate synthase (flavodoxin)"/>
    <property type="match status" value="1"/>
</dbReference>
<dbReference type="Pfam" id="PF26540">
    <property type="entry name" value="GcpE_C"/>
    <property type="match status" value="1"/>
</dbReference>
<dbReference type="EMBL" id="SOEF01000003">
    <property type="protein sequence ID" value="TDX46908.1"/>
    <property type="molecule type" value="Genomic_DNA"/>
</dbReference>
<evidence type="ECO:0000313" key="11">
    <source>
        <dbReference type="EMBL" id="SDI47925.1"/>
    </source>
</evidence>
<dbReference type="AlphaFoldDB" id="A0A1G6I6L6"/>
<gene>
    <name evidence="7" type="primary">ispG</name>
    <name evidence="12" type="ORF">C7954_103115</name>
    <name evidence="10" type="ORF">SAMN04488597_101294</name>
    <name evidence="11" type="ORF">SAMN04515654_10720</name>
</gene>
<evidence type="ECO:0000313" key="14">
    <source>
        <dbReference type="Proteomes" id="UP000295472"/>
    </source>
</evidence>
<dbReference type="Proteomes" id="UP000324896">
    <property type="component" value="Unassembled WGS sequence"/>
</dbReference>
<dbReference type="InterPro" id="IPR058578">
    <property type="entry name" value="IspG_TIM"/>
</dbReference>
<keyword evidence="1 7" id="KW-0004">4Fe-4S</keyword>
<dbReference type="InterPro" id="IPR004588">
    <property type="entry name" value="IspG_bac-typ"/>
</dbReference>
<dbReference type="Proteomes" id="UP000295472">
    <property type="component" value="Unassembled WGS sequence"/>
</dbReference>
<evidence type="ECO:0000256" key="5">
    <source>
        <dbReference type="ARBA" id="ARBA00023014"/>
    </source>
</evidence>
<dbReference type="EC" id="1.17.7.3" evidence="7"/>
<dbReference type="NCBIfam" id="NF001540">
    <property type="entry name" value="PRK00366.1"/>
    <property type="match status" value="1"/>
</dbReference>
<dbReference type="SUPFAM" id="SSF56014">
    <property type="entry name" value="Nitrite and sulphite reductase 4Fe-4S domain-like"/>
    <property type="match status" value="1"/>
</dbReference>
<feature type="binding site" evidence="7">
    <location>
        <position position="300"/>
    </location>
    <ligand>
        <name>[4Fe-4S] cluster</name>
        <dbReference type="ChEBI" id="CHEBI:49883"/>
    </ligand>
</feature>
<feature type="binding site" evidence="7">
    <location>
        <position position="307"/>
    </location>
    <ligand>
        <name>[4Fe-4S] cluster</name>
        <dbReference type="ChEBI" id="CHEBI:49883"/>
    </ligand>
</feature>
<dbReference type="Gene3D" id="3.20.20.20">
    <property type="entry name" value="Dihydropteroate synthase-like"/>
    <property type="match status" value="1"/>
</dbReference>
<comment type="pathway">
    <text evidence="7">Isoprenoid biosynthesis; isopentenyl diphosphate biosynthesis via DXP pathway; isopentenyl diphosphate from 1-deoxy-D-xylulose 5-phosphate: step 5/6.</text>
</comment>
<evidence type="ECO:0000256" key="1">
    <source>
        <dbReference type="ARBA" id="ARBA00022485"/>
    </source>
</evidence>
<dbReference type="GO" id="GO:0051539">
    <property type="term" value="F:4 iron, 4 sulfur cluster binding"/>
    <property type="evidence" value="ECO:0007669"/>
    <property type="project" value="UniProtKB-UniRule"/>
</dbReference>
<comment type="cofactor">
    <cofactor evidence="7">
        <name>[4Fe-4S] cluster</name>
        <dbReference type="ChEBI" id="CHEBI:49883"/>
    </cofactor>
    <text evidence="7">Binds 1 [4Fe-4S] cluster.</text>
</comment>
<dbReference type="SUPFAM" id="SSF51717">
    <property type="entry name" value="Dihydropteroate synthetase-like"/>
    <property type="match status" value="1"/>
</dbReference>
<keyword evidence="2 7" id="KW-0479">Metal-binding</keyword>
<dbReference type="PANTHER" id="PTHR30454:SF0">
    <property type="entry name" value="4-HYDROXY-3-METHYLBUT-2-EN-1-YL DIPHOSPHATE SYNTHASE (FERREDOXIN), CHLOROPLASTIC"/>
    <property type="match status" value="1"/>
</dbReference>
<dbReference type="UniPathway" id="UPA00056">
    <property type="reaction ID" value="UER00096"/>
</dbReference>
<dbReference type="InterPro" id="IPR011005">
    <property type="entry name" value="Dihydropteroate_synth-like_sf"/>
</dbReference>
<dbReference type="Gene3D" id="3.30.413.10">
    <property type="entry name" value="Sulfite Reductase Hemoprotein, domain 1"/>
    <property type="match status" value="1"/>
</dbReference>
<dbReference type="HAMAP" id="MF_00159">
    <property type="entry name" value="IspG"/>
    <property type="match status" value="1"/>
</dbReference>
<evidence type="ECO:0000313" key="10">
    <source>
        <dbReference type="EMBL" id="SDC02182.1"/>
    </source>
</evidence>
<dbReference type="RefSeq" id="WP_089655086.1">
    <property type="nucleotide sequence ID" value="NZ_FMYT01000001.1"/>
</dbReference>
<dbReference type="Pfam" id="PF04551">
    <property type="entry name" value="GcpE"/>
    <property type="match status" value="1"/>
</dbReference>
<name>A0A1G6I6L6_9FIRM</name>
<keyword evidence="6 7" id="KW-0414">Isoprene biosynthesis</keyword>
<evidence type="ECO:0000256" key="3">
    <source>
        <dbReference type="ARBA" id="ARBA00023002"/>
    </source>
</evidence>
<dbReference type="InterPro" id="IPR058579">
    <property type="entry name" value="IspG_C"/>
</dbReference>
<dbReference type="GeneID" id="57011853"/>
<sequence>MYNRRQTKLVHFAEQPVGGNTSISVQSMCNTKTENIEATVEQIKELEAVGCEIIRVAVPDKKAAQALSQIKKRINIPLVADVHFDYQLALMAVENGVDALRINPGNIGSNQRIKEVALACKNNKIPIRVGSNSGSIEKELLAKHGGPTAAAMVESALRNVRVLEENNFYDIVISLKSSHISTTLKAYRLMAEKVDYPFHIGITESGTPWRGTIKSAAGIASLLTQGFGDTLRVSLTGDPVEEVRVGWQILKSLELRKKGVEIISCPTCGRTNIDLIALAEKIEKELMKIDKDITVAVMGCAVNGPGEAKEADIGVAGGMEEGLIFKSGEIIKKVKEDQLLEELLKEIKKL</sequence>
<keyword evidence="5 7" id="KW-0411">Iron-sulfur</keyword>
<reference evidence="12 14" key="3">
    <citation type="submission" date="2019-03" db="EMBL/GenBank/DDBJ databases">
        <title>Subsurface microbial communities from deep shales in Ohio and West Virginia, USA.</title>
        <authorList>
            <person name="Wrighton K."/>
        </authorList>
    </citation>
    <scope>NUCLEOTIDE SEQUENCE [LARGE SCALE GENOMIC DNA]</scope>
    <source>
        <strain evidence="12 14">DSMZ 11287</strain>
    </source>
</reference>
<protein>
    <recommendedName>
        <fullName evidence="7">4-hydroxy-3-methylbut-2-en-1-yl diphosphate synthase (flavodoxin)</fullName>
        <ecNumber evidence="7">1.17.7.3</ecNumber>
    </recommendedName>
    <alternativeName>
        <fullName evidence="7">1-hydroxy-2-methyl-2-(E)-butenyl 4-diphosphate synthase</fullName>
    </alternativeName>
</protein>
<comment type="function">
    <text evidence="7">Converts 2C-methyl-D-erythritol 2,4-cyclodiphosphate (ME-2,4cPP) into 1-hydroxy-2-methyl-2-(E)-butenyl 4-diphosphate.</text>
</comment>
<dbReference type="GO" id="GO:0005506">
    <property type="term" value="F:iron ion binding"/>
    <property type="evidence" value="ECO:0007669"/>
    <property type="project" value="InterPro"/>
</dbReference>
<keyword evidence="4 7" id="KW-0408">Iron</keyword>
<reference evidence="11 13" key="1">
    <citation type="submission" date="2016-10" db="EMBL/GenBank/DDBJ databases">
        <authorList>
            <person name="de Groot N.N."/>
        </authorList>
    </citation>
    <scope>NUCLEOTIDE SEQUENCE [LARGE SCALE GENOMIC DNA]</scope>
    <source>
        <strain evidence="11 13">WG7</strain>
    </source>
</reference>
<dbReference type="EMBL" id="FMYT01000001">
    <property type="protein sequence ID" value="SDC02182.1"/>
    <property type="molecule type" value="Genomic_DNA"/>
</dbReference>
<feature type="binding site" evidence="7">
    <location>
        <position position="265"/>
    </location>
    <ligand>
        <name>[4Fe-4S] cluster</name>
        <dbReference type="ChEBI" id="CHEBI:49883"/>
    </ligand>
</feature>
<dbReference type="InterPro" id="IPR045854">
    <property type="entry name" value="NO2/SO3_Rdtase_4Fe4S_sf"/>
</dbReference>
<feature type="binding site" evidence="7">
    <location>
        <position position="268"/>
    </location>
    <ligand>
        <name>[4Fe-4S] cluster</name>
        <dbReference type="ChEBI" id="CHEBI:49883"/>
    </ligand>
</feature>
<evidence type="ECO:0000256" key="7">
    <source>
        <dbReference type="HAMAP-Rule" id="MF_00159"/>
    </source>
</evidence>
<organism evidence="10 15">
    <name type="scientific">Halanaerobium congolense</name>
    <dbReference type="NCBI Taxonomy" id="54121"/>
    <lineage>
        <taxon>Bacteria</taxon>
        <taxon>Bacillati</taxon>
        <taxon>Bacillota</taxon>
        <taxon>Clostridia</taxon>
        <taxon>Halanaerobiales</taxon>
        <taxon>Halanaerobiaceae</taxon>
        <taxon>Halanaerobium</taxon>
    </lineage>
</organism>
<dbReference type="Proteomes" id="UP000198945">
    <property type="component" value="Unassembled WGS sequence"/>
</dbReference>
<evidence type="ECO:0000313" key="12">
    <source>
        <dbReference type="EMBL" id="TDX46908.1"/>
    </source>
</evidence>
<evidence type="ECO:0000256" key="2">
    <source>
        <dbReference type="ARBA" id="ARBA00022723"/>
    </source>
</evidence>
<evidence type="ECO:0000259" key="9">
    <source>
        <dbReference type="Pfam" id="PF26540"/>
    </source>
</evidence>
<accession>A0A1G6I6L6</accession>
<dbReference type="EMBL" id="FNEH01000007">
    <property type="protein sequence ID" value="SDI47925.1"/>
    <property type="molecule type" value="Genomic_DNA"/>
</dbReference>
<proteinExistence type="inferred from homology"/>
<keyword evidence="3 7" id="KW-0560">Oxidoreductase</keyword>
<dbReference type="GO" id="GO:0141197">
    <property type="term" value="F:4-hydroxy-3-methylbut-2-enyl-diphosphate synthase activity (flavodoxin)"/>
    <property type="evidence" value="ECO:0007669"/>
    <property type="project" value="UniProtKB-EC"/>
</dbReference>
<dbReference type="InterPro" id="IPR016425">
    <property type="entry name" value="IspG_bac"/>
</dbReference>
<evidence type="ECO:0000259" key="8">
    <source>
        <dbReference type="Pfam" id="PF04551"/>
    </source>
</evidence>
<feature type="domain" description="IspG TIM-barrel" evidence="8">
    <location>
        <begin position="7"/>
        <end position="247"/>
    </location>
</feature>
<reference evidence="10 15" key="2">
    <citation type="submission" date="2016-10" db="EMBL/GenBank/DDBJ databases">
        <authorList>
            <person name="Varghese N."/>
            <person name="Submissions S."/>
        </authorList>
    </citation>
    <scope>NUCLEOTIDE SEQUENCE [LARGE SCALE GENOMIC DNA]</scope>
    <source>
        <strain evidence="10 15">WG10</strain>
    </source>
</reference>
<dbReference type="PANTHER" id="PTHR30454">
    <property type="entry name" value="4-HYDROXY-3-METHYLBUT-2-EN-1-YL DIPHOSPHATE SYNTHASE"/>
    <property type="match status" value="1"/>
</dbReference>
<dbReference type="GO" id="GO:0046429">
    <property type="term" value="F:4-hydroxy-3-methylbut-2-en-1-yl diphosphate synthase activity (ferredoxin)"/>
    <property type="evidence" value="ECO:0007669"/>
    <property type="project" value="UniProtKB-UniRule"/>
</dbReference>
<evidence type="ECO:0000313" key="13">
    <source>
        <dbReference type="Proteomes" id="UP000198945"/>
    </source>
</evidence>
<evidence type="ECO:0000256" key="4">
    <source>
        <dbReference type="ARBA" id="ARBA00023004"/>
    </source>
</evidence>
<comment type="catalytic activity">
    <reaction evidence="7">
        <text>(2E)-4-hydroxy-3-methylbut-2-enyl diphosphate + oxidized [flavodoxin] + H2O + 2 H(+) = 2-C-methyl-D-erythritol 2,4-cyclic diphosphate + reduced [flavodoxin]</text>
        <dbReference type="Rhea" id="RHEA:43604"/>
        <dbReference type="Rhea" id="RHEA-COMP:10622"/>
        <dbReference type="Rhea" id="RHEA-COMP:10623"/>
        <dbReference type="ChEBI" id="CHEBI:15377"/>
        <dbReference type="ChEBI" id="CHEBI:15378"/>
        <dbReference type="ChEBI" id="CHEBI:57618"/>
        <dbReference type="ChEBI" id="CHEBI:58210"/>
        <dbReference type="ChEBI" id="CHEBI:58483"/>
        <dbReference type="ChEBI" id="CHEBI:128753"/>
        <dbReference type="EC" id="1.17.7.3"/>
    </reaction>
</comment>
<dbReference type="GO" id="GO:0019288">
    <property type="term" value="P:isopentenyl diphosphate biosynthetic process, methylerythritol 4-phosphate pathway"/>
    <property type="evidence" value="ECO:0007669"/>
    <property type="project" value="UniProtKB-UniRule"/>
</dbReference>
<evidence type="ECO:0000313" key="15">
    <source>
        <dbReference type="Proteomes" id="UP000324896"/>
    </source>
</evidence>
<dbReference type="GO" id="GO:0016114">
    <property type="term" value="P:terpenoid biosynthetic process"/>
    <property type="evidence" value="ECO:0007669"/>
    <property type="project" value="InterPro"/>
</dbReference>
<dbReference type="PIRSF" id="PIRSF004640">
    <property type="entry name" value="IspG"/>
    <property type="match status" value="1"/>
</dbReference>